<keyword evidence="3" id="KW-1185">Reference proteome</keyword>
<accession>A0ABP1BUA3</accession>
<gene>
    <name evidence="2" type="ORF">CSSPJE1EN2_LOCUS21384</name>
</gene>
<evidence type="ECO:0000313" key="2">
    <source>
        <dbReference type="EMBL" id="CAK9879895.1"/>
    </source>
</evidence>
<dbReference type="EMBL" id="OZ023708">
    <property type="protein sequence ID" value="CAK9879895.1"/>
    <property type="molecule type" value="Genomic_DNA"/>
</dbReference>
<dbReference type="PANTHER" id="PTHR15857:SF0">
    <property type="entry name" value="COMM DOMAIN-CONTAINING PROTEIN 2"/>
    <property type="match status" value="1"/>
</dbReference>
<organism evidence="2 3">
    <name type="scientific">Sphagnum jensenii</name>
    <dbReference type="NCBI Taxonomy" id="128206"/>
    <lineage>
        <taxon>Eukaryota</taxon>
        <taxon>Viridiplantae</taxon>
        <taxon>Streptophyta</taxon>
        <taxon>Embryophyta</taxon>
        <taxon>Bryophyta</taxon>
        <taxon>Sphagnophytina</taxon>
        <taxon>Sphagnopsida</taxon>
        <taxon>Sphagnales</taxon>
        <taxon>Sphagnaceae</taxon>
        <taxon>Sphagnum</taxon>
    </lineage>
</organism>
<sequence length="194" mass="21627">MASLEEEEEELRIPGFLATADARVAQEFGVIALERVMTGKTGMRGFGKAAKVLQISVEEVEQGVASLTTVLARCVRYYLPRSQQLLLLTDAGLQEVAREALADLLTERQEELYGEILSSVASYRNLNWRLDIQVASRSLQQQSRPSYLLALATSNGVKHMEADFSVLKEVCAQLEAALAESRSAYSRHFQRFNK</sequence>
<dbReference type="Proteomes" id="UP001497522">
    <property type="component" value="Chromosome 7"/>
</dbReference>
<protein>
    <recommendedName>
        <fullName evidence="1">COMM domain-containing protein</fullName>
    </recommendedName>
</protein>
<dbReference type="InterPro" id="IPR017920">
    <property type="entry name" value="COMM"/>
</dbReference>
<dbReference type="PROSITE" id="PS51269">
    <property type="entry name" value="COMM"/>
    <property type="match status" value="1"/>
</dbReference>
<proteinExistence type="predicted"/>
<evidence type="ECO:0000259" key="1">
    <source>
        <dbReference type="PROSITE" id="PS51269"/>
    </source>
</evidence>
<name>A0ABP1BUA3_9BRYO</name>
<reference evidence="2" key="1">
    <citation type="submission" date="2024-03" db="EMBL/GenBank/DDBJ databases">
        <authorList>
            <consortium name="ELIXIR-Norway"/>
            <consortium name="Elixir Norway"/>
        </authorList>
    </citation>
    <scope>NUCLEOTIDE SEQUENCE</scope>
</reference>
<evidence type="ECO:0000313" key="3">
    <source>
        <dbReference type="Proteomes" id="UP001497522"/>
    </source>
</evidence>
<feature type="domain" description="COMM" evidence="1">
    <location>
        <begin position="122"/>
        <end position="185"/>
    </location>
</feature>
<dbReference type="PANTHER" id="PTHR15857">
    <property type="entry name" value="COMM DOMAIN CONTAINING PROTEIN 2"/>
    <property type="match status" value="1"/>
</dbReference>
<dbReference type="InterPro" id="IPR037354">
    <property type="entry name" value="Commd2"/>
</dbReference>
<dbReference type="Pfam" id="PF07258">
    <property type="entry name" value="COMM_domain"/>
    <property type="match status" value="1"/>
</dbReference>